<organism evidence="1 2">
    <name type="scientific">Aquiflexum gelatinilyticum</name>
    <dbReference type="NCBI Taxonomy" id="2961943"/>
    <lineage>
        <taxon>Bacteria</taxon>
        <taxon>Pseudomonadati</taxon>
        <taxon>Bacteroidota</taxon>
        <taxon>Cytophagia</taxon>
        <taxon>Cytophagales</taxon>
        <taxon>Cyclobacteriaceae</taxon>
        <taxon>Aquiflexum</taxon>
    </lineage>
</organism>
<keyword evidence="2" id="KW-1185">Reference proteome</keyword>
<comment type="caution">
    <text evidence="1">The sequence shown here is derived from an EMBL/GenBank/DDBJ whole genome shotgun (WGS) entry which is preliminary data.</text>
</comment>
<dbReference type="RefSeq" id="WP_258422885.1">
    <property type="nucleotide sequence ID" value="NZ_JANSUY010000004.1"/>
</dbReference>
<accession>A0A9X2PAD4</accession>
<sequence>MNSKCTLILLFTLLVSCQKNGEEAPNKTIKVSISTEKKEISEVFSEFEFIHLKYDELIPSIFRVKEYKEDLFLLDGRKDRIFKLGKNGALDIFLQASGEGPEEYKSIGNFEFNRNSGELMVFDNVQRTLHNFTNEGQFSNSFLIKPGFAASYGNFFHGPKNEIILDIVGGKNHRFLKVFVDKNEYELFQPLDSAYHDHNYGNDRQVAQNKDGFSSIYSVESTIFQNTYDFIKTDSIDLDFGEFEILKSDLKNLGNNPNLFFELIQNDENKKAHSFGLLETENFYHVSFYLGSLMRGDFLNTLIHKDSKNSKTFKGIKIRGVELESIIIGQISDDRFILSLNIEYINNLTEEQKASISEYIPTDYLDDNPILLIGKVKAF</sequence>
<reference evidence="1" key="1">
    <citation type="submission" date="2022-08" db="EMBL/GenBank/DDBJ databases">
        <authorList>
            <person name="Zhang D."/>
        </authorList>
    </citation>
    <scope>NUCLEOTIDE SEQUENCE</scope>
    <source>
        <strain evidence="1">XJ19-11</strain>
    </source>
</reference>
<gene>
    <name evidence="1" type="ORF">NU887_08255</name>
</gene>
<dbReference type="AlphaFoldDB" id="A0A9X2PAD4"/>
<protein>
    <submittedName>
        <fullName evidence="1">6-bladed beta-propeller</fullName>
    </submittedName>
</protein>
<dbReference type="EMBL" id="JANSUY010000004">
    <property type="protein sequence ID" value="MCR9015025.1"/>
    <property type="molecule type" value="Genomic_DNA"/>
</dbReference>
<dbReference type="PROSITE" id="PS51257">
    <property type="entry name" value="PROKAR_LIPOPROTEIN"/>
    <property type="match status" value="1"/>
</dbReference>
<dbReference type="Pfam" id="PF17170">
    <property type="entry name" value="DUF5128"/>
    <property type="match status" value="1"/>
</dbReference>
<evidence type="ECO:0000313" key="1">
    <source>
        <dbReference type="EMBL" id="MCR9015025.1"/>
    </source>
</evidence>
<proteinExistence type="predicted"/>
<name>A0A9X2PAD4_9BACT</name>
<dbReference type="Proteomes" id="UP001142175">
    <property type="component" value="Unassembled WGS sequence"/>
</dbReference>
<evidence type="ECO:0000313" key="2">
    <source>
        <dbReference type="Proteomes" id="UP001142175"/>
    </source>
</evidence>